<dbReference type="CDD" id="cd08245">
    <property type="entry name" value="CAD"/>
    <property type="match status" value="1"/>
</dbReference>
<dbReference type="PANTHER" id="PTHR42940:SF7">
    <property type="entry name" value="ALCOHOL DEHYDROGENASE-LIKE N-TERMINAL DOMAIN-CONTAINING PROTEIN"/>
    <property type="match status" value="1"/>
</dbReference>
<evidence type="ECO:0000256" key="2">
    <source>
        <dbReference type="ARBA" id="ARBA00008072"/>
    </source>
</evidence>
<accession>A0AAJ3DLD2</accession>
<dbReference type="RefSeq" id="WP_154226360.1">
    <property type="nucleotide sequence ID" value="NZ_CP045309.1"/>
</dbReference>
<dbReference type="Pfam" id="PF08240">
    <property type="entry name" value="ADH_N"/>
    <property type="match status" value="1"/>
</dbReference>
<dbReference type="EC" id="1.1.1.1" evidence="3"/>
<proteinExistence type="inferred from homology"/>
<feature type="domain" description="Enoyl reductase (ER)" evidence="8">
    <location>
        <begin position="10"/>
        <end position="336"/>
    </location>
</feature>
<dbReference type="Proteomes" id="UP000402241">
    <property type="component" value="Chromosome"/>
</dbReference>
<keyword evidence="4 7" id="KW-0479">Metal-binding</keyword>
<dbReference type="Proteomes" id="UP000477779">
    <property type="component" value="Unassembled WGS sequence"/>
</dbReference>
<dbReference type="Gene3D" id="3.40.50.720">
    <property type="entry name" value="NAD(P)-binding Rossmann-like Domain"/>
    <property type="match status" value="1"/>
</dbReference>
<dbReference type="PROSITE" id="PS00059">
    <property type="entry name" value="ADH_ZINC"/>
    <property type="match status" value="1"/>
</dbReference>
<dbReference type="InterPro" id="IPR013154">
    <property type="entry name" value="ADH-like_N"/>
</dbReference>
<evidence type="ECO:0000313" key="10">
    <source>
        <dbReference type="EMBL" id="QGL47016.1"/>
    </source>
</evidence>
<evidence type="ECO:0000256" key="7">
    <source>
        <dbReference type="RuleBase" id="RU361277"/>
    </source>
</evidence>
<dbReference type="InterPro" id="IPR020843">
    <property type="entry name" value="ER"/>
</dbReference>
<dbReference type="InterPro" id="IPR002328">
    <property type="entry name" value="ADH_Zn_CS"/>
</dbReference>
<organism evidence="9 12">
    <name type="scientific">Micromonospora terminaliae</name>
    <dbReference type="NCBI Taxonomy" id="1914461"/>
    <lineage>
        <taxon>Bacteria</taxon>
        <taxon>Bacillati</taxon>
        <taxon>Actinomycetota</taxon>
        <taxon>Actinomycetes</taxon>
        <taxon>Micromonosporales</taxon>
        <taxon>Micromonosporaceae</taxon>
        <taxon>Micromonospora</taxon>
    </lineage>
</organism>
<evidence type="ECO:0000256" key="6">
    <source>
        <dbReference type="ARBA" id="ARBA00023002"/>
    </source>
</evidence>
<evidence type="ECO:0000313" key="11">
    <source>
        <dbReference type="Proteomes" id="UP000402241"/>
    </source>
</evidence>
<protein>
    <recommendedName>
        <fullName evidence="3">alcohol dehydrogenase</fullName>
        <ecNumber evidence="3">1.1.1.1</ecNumber>
    </recommendedName>
</protein>
<dbReference type="SMART" id="SM00829">
    <property type="entry name" value="PKS_ER"/>
    <property type="match status" value="1"/>
</dbReference>
<dbReference type="PANTHER" id="PTHR42940">
    <property type="entry name" value="ALCOHOL DEHYDROGENASE 1-RELATED"/>
    <property type="match status" value="1"/>
</dbReference>
<dbReference type="InterPro" id="IPR011032">
    <property type="entry name" value="GroES-like_sf"/>
</dbReference>
<dbReference type="SUPFAM" id="SSF51735">
    <property type="entry name" value="NAD(P)-binding Rossmann-fold domains"/>
    <property type="match status" value="1"/>
</dbReference>
<name>A0AAJ3DLD2_9ACTN</name>
<evidence type="ECO:0000256" key="5">
    <source>
        <dbReference type="ARBA" id="ARBA00022833"/>
    </source>
</evidence>
<dbReference type="EMBL" id="CP045309">
    <property type="protein sequence ID" value="QGL47016.1"/>
    <property type="molecule type" value="Genomic_DNA"/>
</dbReference>
<sequence>MLASVCPAAGKPWELREVPKPAPGPGEVLIRVHASGLCRNDVWLTDGTYPYPPIDPTIVGHEPAGEVAEVGAGVTARKVGDRVGATWIQGGCGRCDHCRLNLPVTGITGMNCVNPAMTGLTRSGGHAEYLVVPASSTVLLPDQLPYELAAPLLCAGYTSWSALRAANPQPHERVAVLGIGGLGHLAVQFSKACGFETVAVTRDPDKHEVARELGADHVVSDGQDLARIGGADVVVVTGTSYESAAECLAGLRVDGRMVLATIDPSGSFTIDPSRQFFAKGQSVLGATHNGLPYLVEALDLAARGAVTPLVEVFPKEKIAEAVDRVAAGEVRFRAVVTY</sequence>
<keyword evidence="6" id="KW-0560">Oxidoreductase</keyword>
<dbReference type="SUPFAM" id="SSF50129">
    <property type="entry name" value="GroES-like"/>
    <property type="match status" value="1"/>
</dbReference>
<dbReference type="GO" id="GO:0004022">
    <property type="term" value="F:alcohol dehydrogenase (NAD+) activity"/>
    <property type="evidence" value="ECO:0007669"/>
    <property type="project" value="UniProtKB-EC"/>
</dbReference>
<evidence type="ECO:0000256" key="1">
    <source>
        <dbReference type="ARBA" id="ARBA00001947"/>
    </source>
</evidence>
<comment type="cofactor">
    <cofactor evidence="1 7">
        <name>Zn(2+)</name>
        <dbReference type="ChEBI" id="CHEBI:29105"/>
    </cofactor>
</comment>
<gene>
    <name evidence="9" type="ORF">G3561_22015</name>
    <name evidence="10" type="ORF">GCE86_08095</name>
</gene>
<evidence type="ECO:0000259" key="8">
    <source>
        <dbReference type="SMART" id="SM00829"/>
    </source>
</evidence>
<dbReference type="InterPro" id="IPR036291">
    <property type="entry name" value="NAD(P)-bd_dom_sf"/>
</dbReference>
<comment type="similarity">
    <text evidence="2 7">Belongs to the zinc-containing alcohol dehydrogenase family.</text>
</comment>
<dbReference type="AlphaFoldDB" id="A0AAJ3DLD2"/>
<reference evidence="10 11" key="1">
    <citation type="submission" date="2019-10" db="EMBL/GenBank/DDBJ databases">
        <title>Genome Sequence of Micromonospora terminaliae DSM 101760.</title>
        <authorList>
            <person name="Guo L."/>
        </authorList>
    </citation>
    <scope>NUCLEOTIDE SEQUENCE [LARGE SCALE GENOMIC DNA]</scope>
    <source>
        <strain evidence="10 11">DSM 101760</strain>
    </source>
</reference>
<dbReference type="Pfam" id="PF00107">
    <property type="entry name" value="ADH_zinc_N"/>
    <property type="match status" value="1"/>
</dbReference>
<keyword evidence="11" id="KW-1185">Reference proteome</keyword>
<keyword evidence="5 7" id="KW-0862">Zinc</keyword>
<evidence type="ECO:0000256" key="3">
    <source>
        <dbReference type="ARBA" id="ARBA00013190"/>
    </source>
</evidence>
<dbReference type="EMBL" id="JAAHBZ010000010">
    <property type="protein sequence ID" value="NES30213.1"/>
    <property type="molecule type" value="Genomic_DNA"/>
</dbReference>
<dbReference type="GO" id="GO:0008270">
    <property type="term" value="F:zinc ion binding"/>
    <property type="evidence" value="ECO:0007669"/>
    <property type="project" value="InterPro"/>
</dbReference>
<dbReference type="Gene3D" id="3.90.180.10">
    <property type="entry name" value="Medium-chain alcohol dehydrogenases, catalytic domain"/>
    <property type="match status" value="1"/>
</dbReference>
<reference evidence="9 12" key="2">
    <citation type="submission" date="2020-02" db="EMBL/GenBank/DDBJ databases">
        <title>WGS of Micromonospora spp. isolated from hot spring.</title>
        <authorList>
            <person name="Thawai C."/>
        </authorList>
    </citation>
    <scope>NUCLEOTIDE SEQUENCE [LARGE SCALE GENOMIC DNA]</scope>
    <source>
        <strain evidence="9 12">TMS7</strain>
    </source>
</reference>
<evidence type="ECO:0000313" key="12">
    <source>
        <dbReference type="Proteomes" id="UP000477779"/>
    </source>
</evidence>
<evidence type="ECO:0000313" key="9">
    <source>
        <dbReference type="EMBL" id="NES30213.1"/>
    </source>
</evidence>
<dbReference type="GO" id="GO:0005737">
    <property type="term" value="C:cytoplasm"/>
    <property type="evidence" value="ECO:0007669"/>
    <property type="project" value="TreeGrafter"/>
</dbReference>
<evidence type="ECO:0000256" key="4">
    <source>
        <dbReference type="ARBA" id="ARBA00022723"/>
    </source>
</evidence>
<dbReference type="InterPro" id="IPR013149">
    <property type="entry name" value="ADH-like_C"/>
</dbReference>